<dbReference type="PANTHER" id="PTHR22916:SF56">
    <property type="entry name" value="GLYCOSYL TRANSFERASE"/>
    <property type="match status" value="1"/>
</dbReference>
<sequence>MSPGSEGEKYNNKKSRVPVSFGLPVYNGEKYLEAALDSILAQTYTDFELVISDNASTDRTQEICQAYAKKDSRIRYHRIEKNRGAAWNFNNVFNLSSGIYFKWAAHDDLIAPDYLSKCIKVLEEDNSIVLCSSRTEIIDEYGSVIAAYILKLNTDQTNQNIRFNLPFSRRYLARKLNVNSTKPQDRFGDLIFFHPMCFEVFGLIRSDVLRKTSLIKSYPGSDLGLLAELGLLGRFFEIPEYLFFNRDHAERSVRAHPDMHMRSVWFDSSKGEQISFPHWRFFFEYFNSINRFSLAFYERVCCYGHLMNWLRSHSRQMAMELKFATKYYLNPIRKK</sequence>
<dbReference type="Gene3D" id="3.90.550.10">
    <property type="entry name" value="Spore Coat Polysaccharide Biosynthesis Protein SpsA, Chain A"/>
    <property type="match status" value="1"/>
</dbReference>
<dbReference type="AlphaFoldDB" id="A0A0P7ZZT6"/>
<dbReference type="GO" id="GO:0016740">
    <property type="term" value="F:transferase activity"/>
    <property type="evidence" value="ECO:0007669"/>
    <property type="project" value="UniProtKB-KW"/>
</dbReference>
<protein>
    <submittedName>
        <fullName evidence="2">Glycosyltransferase</fullName>
    </submittedName>
</protein>
<comment type="caution">
    <text evidence="2">The sequence shown here is derived from an EMBL/GenBank/DDBJ whole genome shotgun (WGS) entry which is preliminary data.</text>
</comment>
<accession>A0A0P7ZZT6</accession>
<dbReference type="InterPro" id="IPR029044">
    <property type="entry name" value="Nucleotide-diphossugar_trans"/>
</dbReference>
<keyword evidence="2" id="KW-0808">Transferase</keyword>
<evidence type="ECO:0000259" key="1">
    <source>
        <dbReference type="Pfam" id="PF00535"/>
    </source>
</evidence>
<name>A0A0P7ZZT6_9EURY</name>
<dbReference type="Pfam" id="PF00535">
    <property type="entry name" value="Glycos_transf_2"/>
    <property type="match status" value="1"/>
</dbReference>
<gene>
    <name evidence="2" type="ORF">MPEBLZ_04310</name>
</gene>
<dbReference type="PANTHER" id="PTHR22916">
    <property type="entry name" value="GLYCOSYLTRANSFERASE"/>
    <property type="match status" value="1"/>
</dbReference>
<dbReference type="InterPro" id="IPR001173">
    <property type="entry name" value="Glyco_trans_2-like"/>
</dbReference>
<dbReference type="Proteomes" id="UP000050360">
    <property type="component" value="Unassembled WGS sequence"/>
</dbReference>
<evidence type="ECO:0000313" key="2">
    <source>
        <dbReference type="EMBL" id="KPQ41139.1"/>
    </source>
</evidence>
<reference evidence="2 3" key="1">
    <citation type="submission" date="2015-09" db="EMBL/GenBank/DDBJ databases">
        <title>A metagenomics-based metabolic model of nitrate-dependent anaerobic oxidation of methane by Methanoperedens-like archaea.</title>
        <authorList>
            <person name="Arshad A."/>
            <person name="Speth D.R."/>
            <person name="De Graaf R.M."/>
            <person name="Op Den Camp H.J."/>
            <person name="Jetten M.S."/>
            <person name="Welte C.U."/>
        </authorList>
    </citation>
    <scope>NUCLEOTIDE SEQUENCE [LARGE SCALE GENOMIC DNA]</scope>
</reference>
<evidence type="ECO:0000313" key="3">
    <source>
        <dbReference type="Proteomes" id="UP000050360"/>
    </source>
</evidence>
<proteinExistence type="predicted"/>
<feature type="domain" description="Glycosyltransferase 2-like" evidence="1">
    <location>
        <begin position="21"/>
        <end position="166"/>
    </location>
</feature>
<dbReference type="SUPFAM" id="SSF53448">
    <property type="entry name" value="Nucleotide-diphospho-sugar transferases"/>
    <property type="match status" value="1"/>
</dbReference>
<organism evidence="2 3">
    <name type="scientific">Candidatus Methanoperedens nitratireducens</name>
    <dbReference type="NCBI Taxonomy" id="1392998"/>
    <lineage>
        <taxon>Archaea</taxon>
        <taxon>Methanobacteriati</taxon>
        <taxon>Methanobacteriota</taxon>
        <taxon>Stenosarchaea group</taxon>
        <taxon>Methanomicrobia</taxon>
        <taxon>Methanosarcinales</taxon>
        <taxon>ANME-2 cluster</taxon>
        <taxon>Candidatus Methanoperedentaceae</taxon>
        <taxon>Candidatus Methanoperedens</taxon>
    </lineage>
</organism>
<dbReference type="EMBL" id="LKCM01000427">
    <property type="protein sequence ID" value="KPQ41139.1"/>
    <property type="molecule type" value="Genomic_DNA"/>
</dbReference>